<dbReference type="SUPFAM" id="SSF54236">
    <property type="entry name" value="Ubiquitin-like"/>
    <property type="match status" value="1"/>
</dbReference>
<evidence type="ECO:0000259" key="10">
    <source>
        <dbReference type="PROSITE" id="PS50186"/>
    </source>
</evidence>
<gene>
    <name evidence="12" type="primary">RAPGEF4</name>
</gene>
<dbReference type="InterPro" id="IPR018490">
    <property type="entry name" value="cNMP-bd_dom_sf"/>
</dbReference>
<keyword evidence="4" id="KW-0547">Nucleotide-binding</keyword>
<feature type="domain" description="Cyclic nucleotide-binding" evidence="9">
    <location>
        <begin position="35"/>
        <end position="138"/>
    </location>
</feature>
<feature type="domain" description="Cyclic nucleotide-binding" evidence="9">
    <location>
        <begin position="332"/>
        <end position="433"/>
    </location>
</feature>
<evidence type="ECO:0000259" key="9">
    <source>
        <dbReference type="PROSITE" id="PS50042"/>
    </source>
</evidence>
<dbReference type="InterPro" id="IPR036390">
    <property type="entry name" value="WH_DNA-bd_sf"/>
</dbReference>
<dbReference type="PANTHER" id="PTHR23113:SF175">
    <property type="entry name" value="RAP GUANINE NUCLEOTIDE EXCHANGE FACTOR 4"/>
    <property type="match status" value="1"/>
</dbReference>
<dbReference type="InterPro" id="IPR023578">
    <property type="entry name" value="Ras_GEF_dom_sf"/>
</dbReference>
<dbReference type="SMART" id="SM00049">
    <property type="entry name" value="DEP"/>
    <property type="match status" value="1"/>
</dbReference>
<dbReference type="InterPro" id="IPR036388">
    <property type="entry name" value="WH-like_DNA-bd_sf"/>
</dbReference>
<proteinExistence type="predicted"/>
<dbReference type="STRING" id="8154.ENSACLP00000008378"/>
<evidence type="ECO:0000256" key="1">
    <source>
        <dbReference type="ARBA" id="ARBA00004370"/>
    </source>
</evidence>
<reference evidence="12" key="3">
    <citation type="submission" date="2025-08" db="UniProtKB">
        <authorList>
            <consortium name="Ensembl"/>
        </authorList>
    </citation>
    <scope>IDENTIFICATION</scope>
</reference>
<dbReference type="Bgee" id="ENSACLG00000005633">
    <property type="expression patterns" value="Expressed in brain and 1 other cell type or tissue"/>
</dbReference>
<protein>
    <recommendedName>
        <fullName evidence="14">Rap guanine nucleotide exchange factor (GEF) 4</fullName>
    </recommendedName>
</protein>
<dbReference type="GO" id="GO:0030552">
    <property type="term" value="F:cAMP binding"/>
    <property type="evidence" value="ECO:0007669"/>
    <property type="project" value="UniProtKB-KW"/>
</dbReference>
<keyword evidence="3 7" id="KW-0344">Guanine-nucleotide releasing factor</keyword>
<dbReference type="InterPro" id="IPR008937">
    <property type="entry name" value="Ras-like_GEF"/>
</dbReference>
<dbReference type="GO" id="GO:0005085">
    <property type="term" value="F:guanyl-nucleotide exchange factor activity"/>
    <property type="evidence" value="ECO:0007669"/>
    <property type="project" value="UniProtKB-KW"/>
</dbReference>
<evidence type="ECO:0000259" key="11">
    <source>
        <dbReference type="PROSITE" id="PS50212"/>
    </source>
</evidence>
<dbReference type="InterPro" id="IPR000595">
    <property type="entry name" value="cNMP-bd_dom"/>
</dbReference>
<dbReference type="FunFam" id="2.60.120.10:FF:000015">
    <property type="entry name" value="Rap guanine nucleotide exchange factor 4"/>
    <property type="match status" value="1"/>
</dbReference>
<feature type="domain" description="Ras-GEF" evidence="8">
    <location>
        <begin position="710"/>
        <end position="947"/>
    </location>
</feature>
<accession>A0A3P8NUB2</accession>
<dbReference type="SUPFAM" id="SSF51206">
    <property type="entry name" value="cAMP-binding domain-like"/>
    <property type="match status" value="2"/>
</dbReference>
<dbReference type="FunFam" id="1.10.840.10:FF:000002">
    <property type="entry name" value="Rap guanine nucleotide exchange factor 4"/>
    <property type="match status" value="1"/>
</dbReference>
<dbReference type="FunFam" id="1.10.8.1240:FF:000001">
    <property type="entry name" value="Rap guanine nucleotide exchange factor (GEF) 4"/>
    <property type="match status" value="1"/>
</dbReference>
<reference evidence="12 13" key="1">
    <citation type="submission" date="2018-05" db="EMBL/GenBank/DDBJ databases">
        <authorList>
            <person name="Datahose"/>
        </authorList>
    </citation>
    <scope>NUCLEOTIDE SEQUENCE</scope>
</reference>
<dbReference type="OrthoDB" id="21144at2759"/>
<dbReference type="Gene3D" id="3.10.20.90">
    <property type="entry name" value="Phosphatidylinositol 3-kinase Catalytic Subunit, Chain A, domain 1"/>
    <property type="match status" value="1"/>
</dbReference>
<reference evidence="12" key="4">
    <citation type="submission" date="2025-09" db="UniProtKB">
        <authorList>
            <consortium name="Ensembl"/>
        </authorList>
    </citation>
    <scope>IDENTIFICATION</scope>
</reference>
<keyword evidence="2" id="KW-0116">cAMP-binding</keyword>
<dbReference type="AlphaFoldDB" id="A0A3P8NUB2"/>
<dbReference type="Gene3D" id="1.10.840.10">
    <property type="entry name" value="Ras guanine-nucleotide exchange factors catalytic domain"/>
    <property type="match status" value="1"/>
</dbReference>
<dbReference type="InterPro" id="IPR019804">
    <property type="entry name" value="Ras_G-nucl-exch_fac_CS"/>
</dbReference>
<keyword evidence="5" id="KW-0472">Membrane</keyword>
<dbReference type="CDD" id="cd00038">
    <property type="entry name" value="CAP_ED"/>
    <property type="match status" value="2"/>
</dbReference>
<evidence type="ECO:0000313" key="13">
    <source>
        <dbReference type="Proteomes" id="UP000265100"/>
    </source>
</evidence>
<evidence type="ECO:0000256" key="6">
    <source>
        <dbReference type="ARBA" id="ARBA00023149"/>
    </source>
</evidence>
<dbReference type="InterPro" id="IPR001895">
    <property type="entry name" value="RASGEF_cat_dom"/>
</dbReference>
<evidence type="ECO:0008006" key="14">
    <source>
        <dbReference type="Google" id="ProtNLM"/>
    </source>
</evidence>
<dbReference type="OMA" id="WEKHRQS"/>
<dbReference type="SUPFAM" id="SSF46785">
    <property type="entry name" value="Winged helix' DNA-binding domain"/>
    <property type="match status" value="1"/>
</dbReference>
<reference evidence="13" key="2">
    <citation type="submission" date="2023-03" db="EMBL/GenBank/DDBJ databases">
        <authorList>
            <consortium name="Wellcome Sanger Institute Data Sharing"/>
        </authorList>
    </citation>
    <scope>NUCLEOTIDE SEQUENCE [LARGE SCALE GENOMIC DNA]</scope>
</reference>
<dbReference type="SMART" id="SM00147">
    <property type="entry name" value="RasGEF"/>
    <property type="match status" value="1"/>
</dbReference>
<evidence type="ECO:0000256" key="3">
    <source>
        <dbReference type="ARBA" id="ARBA00022658"/>
    </source>
</evidence>
<dbReference type="Pfam" id="PF00027">
    <property type="entry name" value="cNMP_binding"/>
    <property type="match status" value="2"/>
</dbReference>
<organism evidence="12 13">
    <name type="scientific">Astatotilapia calliptera</name>
    <name type="common">Eastern happy</name>
    <name type="synonym">Chromis callipterus</name>
    <dbReference type="NCBI Taxonomy" id="8154"/>
    <lineage>
        <taxon>Eukaryota</taxon>
        <taxon>Metazoa</taxon>
        <taxon>Chordata</taxon>
        <taxon>Craniata</taxon>
        <taxon>Vertebrata</taxon>
        <taxon>Euteleostomi</taxon>
        <taxon>Actinopterygii</taxon>
        <taxon>Neopterygii</taxon>
        <taxon>Teleostei</taxon>
        <taxon>Neoteleostei</taxon>
        <taxon>Acanthomorphata</taxon>
        <taxon>Ovalentaria</taxon>
        <taxon>Cichlomorphae</taxon>
        <taxon>Cichliformes</taxon>
        <taxon>Cichlidae</taxon>
        <taxon>African cichlids</taxon>
        <taxon>Pseudocrenilabrinae</taxon>
        <taxon>Haplochromini</taxon>
        <taxon>Astatotilapia</taxon>
    </lineage>
</organism>
<dbReference type="PROSITE" id="PS00720">
    <property type="entry name" value="RASGEF"/>
    <property type="match status" value="1"/>
</dbReference>
<dbReference type="Gene3D" id="1.10.10.10">
    <property type="entry name" value="Winged helix-like DNA-binding domain superfamily/Winged helix DNA-binding domain"/>
    <property type="match status" value="1"/>
</dbReference>
<dbReference type="InterPro" id="IPR000591">
    <property type="entry name" value="DEP_dom"/>
</dbReference>
<dbReference type="Gene3D" id="2.60.120.10">
    <property type="entry name" value="Jelly Rolls"/>
    <property type="match status" value="2"/>
</dbReference>
<dbReference type="Proteomes" id="UP000265100">
    <property type="component" value="Chromosome 18"/>
</dbReference>
<dbReference type="Pfam" id="PF00617">
    <property type="entry name" value="RasGEF"/>
    <property type="match status" value="1"/>
</dbReference>
<dbReference type="InterPro" id="IPR014710">
    <property type="entry name" value="RmlC-like_jellyroll"/>
</dbReference>
<dbReference type="Pfam" id="PF00610">
    <property type="entry name" value="DEP"/>
    <property type="match status" value="1"/>
</dbReference>
<evidence type="ECO:0000256" key="7">
    <source>
        <dbReference type="PROSITE-ProRule" id="PRU00168"/>
    </source>
</evidence>
<evidence type="ECO:0000259" key="8">
    <source>
        <dbReference type="PROSITE" id="PS50009"/>
    </source>
</evidence>
<dbReference type="InterPro" id="IPR000651">
    <property type="entry name" value="Ras-like_Gua-exchang_fac_N"/>
</dbReference>
<dbReference type="PROSITE" id="PS50186">
    <property type="entry name" value="DEP"/>
    <property type="match status" value="1"/>
</dbReference>
<evidence type="ECO:0000256" key="5">
    <source>
        <dbReference type="ARBA" id="ARBA00023136"/>
    </source>
</evidence>
<dbReference type="PRINTS" id="PR00103">
    <property type="entry name" value="CAMPKINASE"/>
</dbReference>
<comment type="subcellular location">
    <subcellularLocation>
        <location evidence="1">Membrane</location>
    </subcellularLocation>
</comment>
<dbReference type="GO" id="GO:0007265">
    <property type="term" value="P:Ras protein signal transduction"/>
    <property type="evidence" value="ECO:0007669"/>
    <property type="project" value="TreeGrafter"/>
</dbReference>
<dbReference type="InterPro" id="IPR029071">
    <property type="entry name" value="Ubiquitin-like_domsf"/>
</dbReference>
<dbReference type="PROSITE" id="PS50009">
    <property type="entry name" value="RASGEF_CAT"/>
    <property type="match status" value="1"/>
</dbReference>
<dbReference type="GO" id="GO:0005886">
    <property type="term" value="C:plasma membrane"/>
    <property type="evidence" value="ECO:0007669"/>
    <property type="project" value="TreeGrafter"/>
</dbReference>
<feature type="domain" description="DEP" evidence="10">
    <location>
        <begin position="192"/>
        <end position="267"/>
    </location>
</feature>
<dbReference type="CDD" id="cd04437">
    <property type="entry name" value="DEP_Epac"/>
    <property type="match status" value="1"/>
</dbReference>
<keyword evidence="6" id="KW-0114">cAMP</keyword>
<dbReference type="SUPFAM" id="SSF48366">
    <property type="entry name" value="Ras GEF"/>
    <property type="match status" value="1"/>
</dbReference>
<dbReference type="PROSITE" id="PS50042">
    <property type="entry name" value="CNMP_BINDING_3"/>
    <property type="match status" value="2"/>
</dbReference>
<sequence>MPRVGLMVALPLRRPAERSGEDVDIILTRLREVKAFQRFPPPLLLQICACAFYECLEKGITLFRQGDIGTSWYAVLSGSLDVKVSETANHQDAVTICTLGIGTAFGESILDNTPRHATIVSRETSELLRIEQREFKTLWEKYRQSLAALLAPPYGAMESGSNNDNSANKAHNKIPSEKLQRAGKVLRNAILSRAPHMIRDRKYHLKTYRYCCVGTELVDWLVLQSACVLTRSHAVGMWQALLEEGVLNHVDQELGFYDKYLFYRFLDDEEEDTPLPSEEEKRESEEELPETILFLAQIGPDALLRMILRKSPGQRTGDDLEIIYDELLHIKALAHLSNTVKRELASVVIFESHAKAGTVLFNQGEEGTSWYIILKGSVNVVIYGKGVVCTLHEGDDFGKLALVTDSPRAASIVLREDNCHFLRVDKEDFNRILRDVEANTVRLKEHDHPVLVLEKSPRASTLGNIKYTVISGTPEKILEHFLETMRMDIHHSDPAVDDFVLMHCVFMPNSQLCPLLLLEYALNSKRRALIMTLRWANAHTYLLQEEPAAIFFLEELYGSLSNDSRMLRALKDLVPDLEKVVKLHYLDAFSNGEERLQKKQPIRNQDDILLKVYCSDHTYTTIRIPVAATGREVISAVTDKLGTTDELLLVHLSSAGEKQILKPNDVSVFSTLSINGRLFACPREQLNSLTPLPDQEGPTAGSMSTFELMSSKDLAYQMTMFDWELFSCVHEHELLYHTFGCQSFKRTTANLDLFLRRFNQVQLWVVTEVCLCGQLSKRVQLLKKFIKIAAHCREFKNLNSFFAIIMGMSNPAVSRLSQTWEKLPTKFKKFYAEFENMMDPSRNHRSYRLTVTKLEPPIIPFVPLLLKDMTFTHEGNKTFIDNMVNFEKMRIIANTIRQVRHCRSQPFNPDICQPNKNQAEVRAYVRKLCVIDNQRALTQLSYRLEPRRT</sequence>
<evidence type="ECO:0000256" key="4">
    <source>
        <dbReference type="ARBA" id="ARBA00022741"/>
    </source>
</evidence>
<dbReference type="GeneTree" id="ENSGT00940000156075"/>
<name>A0A3P8NUB2_ASTCA</name>
<keyword evidence="13" id="KW-1185">Reference proteome</keyword>
<dbReference type="InterPro" id="IPR036964">
    <property type="entry name" value="RASGEF_cat_dom_sf"/>
</dbReference>
<evidence type="ECO:0000256" key="2">
    <source>
        <dbReference type="ARBA" id="ARBA00022566"/>
    </source>
</evidence>
<evidence type="ECO:0000313" key="12">
    <source>
        <dbReference type="Ensembl" id="ENSACLP00000008378.2"/>
    </source>
</evidence>
<dbReference type="PROSITE" id="PS50212">
    <property type="entry name" value="RASGEF_NTER"/>
    <property type="match status" value="1"/>
</dbReference>
<dbReference type="SMART" id="SM00100">
    <property type="entry name" value="cNMP"/>
    <property type="match status" value="2"/>
</dbReference>
<dbReference type="Gene3D" id="1.20.870.10">
    <property type="entry name" value="Son of sevenless (SoS) protein Chain: S domain 1"/>
    <property type="match status" value="1"/>
</dbReference>
<dbReference type="CDD" id="cd00155">
    <property type="entry name" value="RasGEF"/>
    <property type="match status" value="1"/>
</dbReference>
<dbReference type="Ensembl" id="ENSACLT00000008571.2">
    <property type="protein sequence ID" value="ENSACLP00000008378.2"/>
    <property type="gene ID" value="ENSACLG00000005633.2"/>
</dbReference>
<feature type="domain" description="N-terminal Ras-GEF" evidence="11">
    <location>
        <begin position="465"/>
        <end position="581"/>
    </location>
</feature>
<dbReference type="PANTHER" id="PTHR23113">
    <property type="entry name" value="GUANINE NUCLEOTIDE EXCHANGE FACTOR"/>
    <property type="match status" value="1"/>
</dbReference>